<evidence type="ECO:0000313" key="2">
    <source>
        <dbReference type="EMBL" id="GCC26238.1"/>
    </source>
</evidence>
<gene>
    <name evidence="2" type="ORF">chiPu_0004653</name>
</gene>
<comment type="caution">
    <text evidence="2">The sequence shown here is derived from an EMBL/GenBank/DDBJ whole genome shotgun (WGS) entry which is preliminary data.</text>
</comment>
<feature type="compositionally biased region" description="Polar residues" evidence="1">
    <location>
        <begin position="62"/>
        <end position="73"/>
    </location>
</feature>
<dbReference type="Proteomes" id="UP000287033">
    <property type="component" value="Unassembled WGS sequence"/>
</dbReference>
<dbReference type="AlphaFoldDB" id="A0A401S765"/>
<dbReference type="InterPro" id="IPR013783">
    <property type="entry name" value="Ig-like_fold"/>
</dbReference>
<sequence>MARDVIGKSLAMISNGTEGDASLRFMTLAVNDSGIYDCKVKVEGQIYQTVCNLTVQDNQNATEVTSVPSTNQETQHELRTVQQNNTNTGENSTSPTKGKSNTWLQNVDRIRHRR</sequence>
<protein>
    <recommendedName>
        <fullName evidence="4">Immunoglobulin V-set domain-containing protein</fullName>
    </recommendedName>
</protein>
<reference evidence="2 3" key="1">
    <citation type="journal article" date="2018" name="Nat. Ecol. Evol.">
        <title>Shark genomes provide insights into elasmobranch evolution and the origin of vertebrates.</title>
        <authorList>
            <person name="Hara Y"/>
            <person name="Yamaguchi K"/>
            <person name="Onimaru K"/>
            <person name="Kadota M"/>
            <person name="Koyanagi M"/>
            <person name="Keeley SD"/>
            <person name="Tatsumi K"/>
            <person name="Tanaka K"/>
            <person name="Motone F"/>
            <person name="Kageyama Y"/>
            <person name="Nozu R"/>
            <person name="Adachi N"/>
            <person name="Nishimura O"/>
            <person name="Nakagawa R"/>
            <person name="Tanegashima C"/>
            <person name="Kiyatake I"/>
            <person name="Matsumoto R"/>
            <person name="Murakumo K"/>
            <person name="Nishida K"/>
            <person name="Terakita A"/>
            <person name="Kuratani S"/>
            <person name="Sato K"/>
            <person name="Hyodo S Kuraku.S."/>
        </authorList>
    </citation>
    <scope>NUCLEOTIDE SEQUENCE [LARGE SCALE GENOMIC DNA]</scope>
</reference>
<dbReference type="Gene3D" id="2.60.40.10">
    <property type="entry name" value="Immunoglobulins"/>
    <property type="match status" value="1"/>
</dbReference>
<keyword evidence="3" id="KW-1185">Reference proteome</keyword>
<evidence type="ECO:0000256" key="1">
    <source>
        <dbReference type="SAM" id="MobiDB-lite"/>
    </source>
</evidence>
<dbReference type="SUPFAM" id="SSF48726">
    <property type="entry name" value="Immunoglobulin"/>
    <property type="match status" value="1"/>
</dbReference>
<dbReference type="EMBL" id="BEZZ01000115">
    <property type="protein sequence ID" value="GCC26238.1"/>
    <property type="molecule type" value="Genomic_DNA"/>
</dbReference>
<dbReference type="InterPro" id="IPR036179">
    <property type="entry name" value="Ig-like_dom_sf"/>
</dbReference>
<feature type="region of interest" description="Disordered" evidence="1">
    <location>
        <begin position="62"/>
        <end position="114"/>
    </location>
</feature>
<feature type="compositionally biased region" description="Polar residues" evidence="1">
    <location>
        <begin position="80"/>
        <end position="105"/>
    </location>
</feature>
<dbReference type="OrthoDB" id="434099at2759"/>
<organism evidence="2 3">
    <name type="scientific">Chiloscyllium punctatum</name>
    <name type="common">Brownbanded bambooshark</name>
    <name type="synonym">Hemiscyllium punctatum</name>
    <dbReference type="NCBI Taxonomy" id="137246"/>
    <lineage>
        <taxon>Eukaryota</taxon>
        <taxon>Metazoa</taxon>
        <taxon>Chordata</taxon>
        <taxon>Craniata</taxon>
        <taxon>Vertebrata</taxon>
        <taxon>Chondrichthyes</taxon>
        <taxon>Elasmobranchii</taxon>
        <taxon>Galeomorphii</taxon>
        <taxon>Galeoidea</taxon>
        <taxon>Orectolobiformes</taxon>
        <taxon>Hemiscylliidae</taxon>
        <taxon>Chiloscyllium</taxon>
    </lineage>
</organism>
<proteinExistence type="predicted"/>
<evidence type="ECO:0000313" key="3">
    <source>
        <dbReference type="Proteomes" id="UP000287033"/>
    </source>
</evidence>
<accession>A0A401S765</accession>
<name>A0A401S765_CHIPU</name>
<evidence type="ECO:0008006" key="4">
    <source>
        <dbReference type="Google" id="ProtNLM"/>
    </source>
</evidence>